<comment type="caution">
    <text evidence="7">The sequence shown here is derived from an EMBL/GenBank/DDBJ whole genome shotgun (WGS) entry which is preliminary data.</text>
</comment>
<evidence type="ECO:0000259" key="6">
    <source>
        <dbReference type="PROSITE" id="PS51686"/>
    </source>
</evidence>
<organism evidence="7 8">
    <name type="scientific">Canavalia gladiata</name>
    <name type="common">Sword bean</name>
    <name type="synonym">Dolichos gladiatus</name>
    <dbReference type="NCBI Taxonomy" id="3824"/>
    <lineage>
        <taxon>Eukaryota</taxon>
        <taxon>Viridiplantae</taxon>
        <taxon>Streptophyta</taxon>
        <taxon>Embryophyta</taxon>
        <taxon>Tracheophyta</taxon>
        <taxon>Spermatophyta</taxon>
        <taxon>Magnoliopsida</taxon>
        <taxon>eudicotyledons</taxon>
        <taxon>Gunneridae</taxon>
        <taxon>Pentapetalae</taxon>
        <taxon>rosids</taxon>
        <taxon>fabids</taxon>
        <taxon>Fabales</taxon>
        <taxon>Fabaceae</taxon>
        <taxon>Papilionoideae</taxon>
        <taxon>50 kb inversion clade</taxon>
        <taxon>NPAAA clade</taxon>
        <taxon>indigoferoid/millettioid clade</taxon>
        <taxon>Phaseoleae</taxon>
        <taxon>Canavalia</taxon>
    </lineage>
</organism>
<dbReference type="Proteomes" id="UP001367508">
    <property type="component" value="Unassembled WGS sequence"/>
</dbReference>
<dbReference type="AlphaFoldDB" id="A0AAN9M8V4"/>
<evidence type="ECO:0000256" key="3">
    <source>
        <dbReference type="ARBA" id="ARBA00022691"/>
    </source>
</evidence>
<dbReference type="PROSITE" id="PS51686">
    <property type="entry name" value="SAM_MT_RSMB_NOP"/>
    <property type="match status" value="1"/>
</dbReference>
<keyword evidence="3 5" id="KW-0949">S-adenosyl-L-methionine</keyword>
<evidence type="ECO:0000313" key="8">
    <source>
        <dbReference type="Proteomes" id="UP001367508"/>
    </source>
</evidence>
<comment type="caution">
    <text evidence="5">Lacks conserved residue(s) required for the propagation of feature annotation.</text>
</comment>
<dbReference type="EMBL" id="JAYMYQ010000002">
    <property type="protein sequence ID" value="KAK7349904.1"/>
    <property type="molecule type" value="Genomic_DNA"/>
</dbReference>
<accession>A0AAN9M8V4</accession>
<evidence type="ECO:0000256" key="2">
    <source>
        <dbReference type="ARBA" id="ARBA00022679"/>
    </source>
</evidence>
<dbReference type="PRINTS" id="PR02008">
    <property type="entry name" value="RCMTFAMILY"/>
</dbReference>
<dbReference type="GO" id="GO:0003723">
    <property type="term" value="F:RNA binding"/>
    <property type="evidence" value="ECO:0007669"/>
    <property type="project" value="UniProtKB-UniRule"/>
</dbReference>
<dbReference type="InterPro" id="IPR049560">
    <property type="entry name" value="MeTrfase_RsmB-F_NOP2_cat"/>
</dbReference>
<reference evidence="7 8" key="1">
    <citation type="submission" date="2024-01" db="EMBL/GenBank/DDBJ databases">
        <title>The genomes of 5 underutilized Papilionoideae crops provide insights into root nodulation and disease resistanc.</title>
        <authorList>
            <person name="Jiang F."/>
        </authorList>
    </citation>
    <scope>NUCLEOTIDE SEQUENCE [LARGE SCALE GENOMIC DNA]</scope>
    <source>
        <strain evidence="7">LVBAO_FW01</strain>
        <tissue evidence="7">Leaves</tissue>
    </source>
</reference>
<keyword evidence="1 5" id="KW-0489">Methyltransferase</keyword>
<dbReference type="Pfam" id="PF01189">
    <property type="entry name" value="Methyltr_RsmB-F"/>
    <property type="match status" value="1"/>
</dbReference>
<keyword evidence="8" id="KW-1185">Reference proteome</keyword>
<sequence length="201" mass="22136">MLARPSSFILSSGLSSILALSSYVKGLLSLSCLNLLNMKLAKVSLRPGAGNMVSGILRKLVELKENEKLPLPKVEGDDCAQARALTTLYSYPVRIHLMKLVKPGGVLVYSTCSIDPKENDERVAAFLVRHPDFRIDPVDMFVPPDFVTHSGFFFSNPVKHSPYGSFAARSLRFKKHELLGVFPTHAVSFGGVLAIDFVRLF</sequence>
<dbReference type="SUPFAM" id="SSF53335">
    <property type="entry name" value="S-adenosyl-L-methionine-dependent methyltransferases"/>
    <property type="match status" value="1"/>
</dbReference>
<gene>
    <name evidence="7" type="ORF">VNO77_07754</name>
</gene>
<dbReference type="InterPro" id="IPR029063">
    <property type="entry name" value="SAM-dependent_MTases_sf"/>
</dbReference>
<comment type="similarity">
    <text evidence="5">Belongs to the class I-like SAM-binding methyltransferase superfamily. RsmB/NOP family.</text>
</comment>
<evidence type="ECO:0000256" key="5">
    <source>
        <dbReference type="PROSITE-ProRule" id="PRU01023"/>
    </source>
</evidence>
<dbReference type="Gene3D" id="3.40.50.150">
    <property type="entry name" value="Vaccinia Virus protein VP39"/>
    <property type="match status" value="1"/>
</dbReference>
<evidence type="ECO:0000313" key="7">
    <source>
        <dbReference type="EMBL" id="KAK7349904.1"/>
    </source>
</evidence>
<evidence type="ECO:0000256" key="4">
    <source>
        <dbReference type="ARBA" id="ARBA00022884"/>
    </source>
</evidence>
<feature type="active site" description="Nucleophile" evidence="5">
    <location>
        <position position="112"/>
    </location>
</feature>
<keyword evidence="4 5" id="KW-0694">RNA-binding</keyword>
<keyword evidence="2 5" id="KW-0808">Transferase</keyword>
<protein>
    <recommendedName>
        <fullName evidence="6">SAM-dependent MTase RsmB/NOP-type domain-containing protein</fullName>
    </recommendedName>
</protein>
<dbReference type="InterPro" id="IPR023267">
    <property type="entry name" value="RCMT"/>
</dbReference>
<dbReference type="GO" id="GO:0001510">
    <property type="term" value="P:RNA methylation"/>
    <property type="evidence" value="ECO:0007669"/>
    <property type="project" value="InterPro"/>
</dbReference>
<dbReference type="GO" id="GO:0008173">
    <property type="term" value="F:RNA methyltransferase activity"/>
    <property type="evidence" value="ECO:0007669"/>
    <property type="project" value="InterPro"/>
</dbReference>
<name>A0AAN9M8V4_CANGL</name>
<dbReference type="InterPro" id="IPR001678">
    <property type="entry name" value="MeTrfase_RsmB-F_NOP2_dom"/>
</dbReference>
<proteinExistence type="inferred from homology"/>
<evidence type="ECO:0000256" key="1">
    <source>
        <dbReference type="ARBA" id="ARBA00022603"/>
    </source>
</evidence>
<feature type="domain" description="SAM-dependent MTase RsmB/NOP-type" evidence="6">
    <location>
        <begin position="1"/>
        <end position="173"/>
    </location>
</feature>